<proteinExistence type="predicted"/>
<dbReference type="Proteomes" id="UP000294881">
    <property type="component" value="Unassembled WGS sequence"/>
</dbReference>
<protein>
    <submittedName>
        <fullName evidence="2">Uncharacterized protein</fullName>
    </submittedName>
</protein>
<reference evidence="2 3" key="1">
    <citation type="submission" date="2019-03" db="EMBL/GenBank/DDBJ databases">
        <title>Genomic Encyclopedia of Type Strains, Phase IV (KMG-IV): sequencing the most valuable type-strain genomes for metagenomic binning, comparative biology and taxonomic classification.</title>
        <authorList>
            <person name="Goeker M."/>
        </authorList>
    </citation>
    <scope>NUCLEOTIDE SEQUENCE [LARGE SCALE GENOMIC DNA]</scope>
    <source>
        <strain evidence="2 3">DSM 22958</strain>
    </source>
</reference>
<name>A0A4R2GUW5_9HYPH</name>
<keyword evidence="3" id="KW-1185">Reference proteome</keyword>
<dbReference type="OrthoDB" id="653003at2"/>
<keyword evidence="1" id="KW-0812">Transmembrane</keyword>
<keyword evidence="1" id="KW-0472">Membrane</keyword>
<evidence type="ECO:0000256" key="1">
    <source>
        <dbReference type="SAM" id="Phobius"/>
    </source>
</evidence>
<organism evidence="2 3">
    <name type="scientific">Camelimonas lactis</name>
    <dbReference type="NCBI Taxonomy" id="659006"/>
    <lineage>
        <taxon>Bacteria</taxon>
        <taxon>Pseudomonadati</taxon>
        <taxon>Pseudomonadota</taxon>
        <taxon>Alphaproteobacteria</taxon>
        <taxon>Hyphomicrobiales</taxon>
        <taxon>Chelatococcaceae</taxon>
        <taxon>Camelimonas</taxon>
    </lineage>
</organism>
<accession>A0A4R2GUW5</accession>
<dbReference type="AlphaFoldDB" id="A0A4R2GUW5"/>
<feature type="transmembrane region" description="Helical" evidence="1">
    <location>
        <begin position="128"/>
        <end position="146"/>
    </location>
</feature>
<comment type="caution">
    <text evidence="2">The sequence shown here is derived from an EMBL/GenBank/DDBJ whole genome shotgun (WGS) entry which is preliminary data.</text>
</comment>
<evidence type="ECO:0000313" key="2">
    <source>
        <dbReference type="EMBL" id="TCO13767.1"/>
    </source>
</evidence>
<evidence type="ECO:0000313" key="3">
    <source>
        <dbReference type="Proteomes" id="UP000294881"/>
    </source>
</evidence>
<keyword evidence="1" id="KW-1133">Transmembrane helix</keyword>
<gene>
    <name evidence="2" type="ORF">EV666_105138</name>
</gene>
<dbReference type="EMBL" id="SLWL01000005">
    <property type="protein sequence ID" value="TCO13767.1"/>
    <property type="molecule type" value="Genomic_DNA"/>
</dbReference>
<sequence length="190" mass="21920">MEDTGDTGAIALRLTDSAQLFNTLDPFPFRERDLAPDAEQYILDWAQDLPNNQPIRIIVHLQSADPDRHRDADLQQAIKGWFRSREAGEAREMKTLFRDGRIALSVGFVMLSLFMFLSWAVAQNYDNPFARVISESLVIIGWVVLWRPAEMFLYDWTPILRRKRLFRRLAEARVTVHHAGRPGEWPADAA</sequence>
<dbReference type="RefSeq" id="WP_132005775.1">
    <property type="nucleotide sequence ID" value="NZ_JBHUNN010000002.1"/>
</dbReference>
<feature type="transmembrane region" description="Helical" evidence="1">
    <location>
        <begin position="102"/>
        <end position="122"/>
    </location>
</feature>